<feature type="domain" description="F-box" evidence="2">
    <location>
        <begin position="7"/>
        <end position="60"/>
    </location>
</feature>
<evidence type="ECO:0000256" key="1">
    <source>
        <dbReference type="SAM" id="MobiDB-lite"/>
    </source>
</evidence>
<dbReference type="CDD" id="cd09917">
    <property type="entry name" value="F-box_SF"/>
    <property type="match status" value="1"/>
</dbReference>
<accession>A0AA39XNT6</accession>
<gene>
    <name evidence="3" type="ORF">B0T17DRAFT_503874</name>
</gene>
<sequence>MSGSHASSRLEALPTELIEEIAGLPKNKDLNSLRLVSRRFRAATCHQFTERLVDLRWLLADHTSFVQGLRQLRLGTSRMLNYHNDPQMTYIQQHFSRFPPATAIEGLLRLYQRGLITPGLPAAAGGFQPPATVKLFLDSMHEYTRVHNNFKWRGCLVFGMTDIMECPSCMSPELSENETLWHHFITRYRMGLLNKPVRSKNRMSWLPVLRYDFLEAEKYYEFSEERAAKGRRSKERGYSSAEEEDNVRGMDVDEDEEEENDHADVPGFGGMVNDKAWREV</sequence>
<dbReference type="InterPro" id="IPR036047">
    <property type="entry name" value="F-box-like_dom_sf"/>
</dbReference>
<dbReference type="AlphaFoldDB" id="A0AA39XNT6"/>
<evidence type="ECO:0000313" key="3">
    <source>
        <dbReference type="EMBL" id="KAK0636420.1"/>
    </source>
</evidence>
<dbReference type="PROSITE" id="PS50181">
    <property type="entry name" value="FBOX"/>
    <property type="match status" value="1"/>
</dbReference>
<proteinExistence type="predicted"/>
<dbReference type="Proteomes" id="UP001174934">
    <property type="component" value="Unassembled WGS sequence"/>
</dbReference>
<dbReference type="InterPro" id="IPR001810">
    <property type="entry name" value="F-box_dom"/>
</dbReference>
<protein>
    <recommendedName>
        <fullName evidence="2">F-box domain-containing protein</fullName>
    </recommendedName>
</protein>
<feature type="compositionally biased region" description="Acidic residues" evidence="1">
    <location>
        <begin position="252"/>
        <end position="261"/>
    </location>
</feature>
<reference evidence="3" key="1">
    <citation type="submission" date="2023-06" db="EMBL/GenBank/DDBJ databases">
        <title>Genome-scale phylogeny and comparative genomics of the fungal order Sordariales.</title>
        <authorList>
            <consortium name="Lawrence Berkeley National Laboratory"/>
            <person name="Hensen N."/>
            <person name="Bonometti L."/>
            <person name="Westerberg I."/>
            <person name="Brannstrom I.O."/>
            <person name="Guillou S."/>
            <person name="Cros-Aarteil S."/>
            <person name="Calhoun S."/>
            <person name="Haridas S."/>
            <person name="Kuo A."/>
            <person name="Mondo S."/>
            <person name="Pangilinan J."/>
            <person name="Riley R."/>
            <person name="LaButti K."/>
            <person name="Andreopoulos B."/>
            <person name="Lipzen A."/>
            <person name="Chen C."/>
            <person name="Yanf M."/>
            <person name="Daum C."/>
            <person name="Ng V."/>
            <person name="Clum A."/>
            <person name="Steindorff A."/>
            <person name="Ohm R."/>
            <person name="Martin F."/>
            <person name="Silar P."/>
            <person name="Natvig D."/>
            <person name="Lalanne C."/>
            <person name="Gautier V."/>
            <person name="Ament-velasquez S.L."/>
            <person name="Kruys A."/>
            <person name="Hutchinson M.I."/>
            <person name="Powell A.J."/>
            <person name="Barry K."/>
            <person name="Miller A.N."/>
            <person name="Grigoriev I.V."/>
            <person name="Debuchy R."/>
            <person name="Gladieux P."/>
            <person name="Thoren M.H."/>
            <person name="Johannesson H."/>
        </authorList>
    </citation>
    <scope>NUCLEOTIDE SEQUENCE</scope>
    <source>
        <strain evidence="3">SMH3391-2</strain>
    </source>
</reference>
<organism evidence="3 4">
    <name type="scientific">Bombardia bombarda</name>
    <dbReference type="NCBI Taxonomy" id="252184"/>
    <lineage>
        <taxon>Eukaryota</taxon>
        <taxon>Fungi</taxon>
        <taxon>Dikarya</taxon>
        <taxon>Ascomycota</taxon>
        <taxon>Pezizomycotina</taxon>
        <taxon>Sordariomycetes</taxon>
        <taxon>Sordariomycetidae</taxon>
        <taxon>Sordariales</taxon>
        <taxon>Lasiosphaeriaceae</taxon>
        <taxon>Bombardia</taxon>
    </lineage>
</organism>
<name>A0AA39XNT6_9PEZI</name>
<feature type="region of interest" description="Disordered" evidence="1">
    <location>
        <begin position="229"/>
        <end position="280"/>
    </location>
</feature>
<evidence type="ECO:0000259" key="2">
    <source>
        <dbReference type="PROSITE" id="PS50181"/>
    </source>
</evidence>
<dbReference type="SUPFAM" id="SSF81383">
    <property type="entry name" value="F-box domain"/>
    <property type="match status" value="1"/>
</dbReference>
<dbReference type="EMBL" id="JAULSR010000001">
    <property type="protein sequence ID" value="KAK0636420.1"/>
    <property type="molecule type" value="Genomic_DNA"/>
</dbReference>
<comment type="caution">
    <text evidence="3">The sequence shown here is derived from an EMBL/GenBank/DDBJ whole genome shotgun (WGS) entry which is preliminary data.</text>
</comment>
<evidence type="ECO:0000313" key="4">
    <source>
        <dbReference type="Proteomes" id="UP001174934"/>
    </source>
</evidence>
<keyword evidence="4" id="KW-1185">Reference proteome</keyword>